<dbReference type="PANTHER" id="PTHR23024:SF479">
    <property type="entry name" value="CARBOXYLESTERASE 2-RELATED"/>
    <property type="match status" value="1"/>
</dbReference>
<dbReference type="AlphaFoldDB" id="A0A803NBI7"/>
<feature type="domain" description="Alpha/beta hydrolase fold-3" evidence="3">
    <location>
        <begin position="75"/>
        <end position="201"/>
    </location>
</feature>
<dbReference type="OMA" id="MIMKSAG"/>
<dbReference type="Gene3D" id="3.40.50.1820">
    <property type="entry name" value="alpha/beta hydrolase"/>
    <property type="match status" value="1"/>
</dbReference>
<dbReference type="GO" id="GO:0016787">
    <property type="term" value="F:hydrolase activity"/>
    <property type="evidence" value="ECO:0007669"/>
    <property type="project" value="InterPro"/>
</dbReference>
<feature type="active site" evidence="2">
    <location>
        <position position="163"/>
    </location>
</feature>
<dbReference type="OrthoDB" id="408631at2759"/>
<dbReference type="Pfam" id="PF07859">
    <property type="entry name" value="Abhydrolase_3"/>
    <property type="match status" value="2"/>
</dbReference>
<feature type="domain" description="Alpha/beta hydrolase fold-3" evidence="3">
    <location>
        <begin position="209"/>
        <end position="291"/>
    </location>
</feature>
<name>A0A803NBI7_CHEQI</name>
<dbReference type="PROSITE" id="PS01174">
    <property type="entry name" value="LIPASE_GDXG_SER"/>
    <property type="match status" value="1"/>
</dbReference>
<sequence>MEVQMSSEILHDFSPRLRVYKDGRIERLLKTDTVPPSFDSATLVNSKDVTISPGLSARIFRPIKVDPPNSKLPILIYIHGGAFCLYSASSSIYHSYLNSLVSQAHCIAISVDYRLAPEYPMPVCYDDSLAATKWVLSHSTGSGPEPWLNDRADFDQVFLAGDSAGANIVHDIVTRIQSESDGSGSRSESCFAGIAMVHPFFGDSEPNGLWDYLYPDTTGVLDPRLNPAADPEKMRREIVGCKKVLVCVGGKDFLRERGVKYYEVFREGQENGEWEGELEFMESKGRGHVFHLYKPDCDEAKDLLKRVADFINNSNSQICACEM</sequence>
<protein>
    <recommendedName>
        <fullName evidence="3">Alpha/beta hydrolase fold-3 domain-containing protein</fullName>
    </recommendedName>
</protein>
<reference evidence="4" key="1">
    <citation type="journal article" date="2017" name="Nature">
        <title>The genome of Chenopodium quinoa.</title>
        <authorList>
            <person name="Jarvis D.E."/>
            <person name="Ho Y.S."/>
            <person name="Lightfoot D.J."/>
            <person name="Schmoeckel S.M."/>
            <person name="Li B."/>
            <person name="Borm T.J.A."/>
            <person name="Ohyanagi H."/>
            <person name="Mineta K."/>
            <person name="Michell C.T."/>
            <person name="Saber N."/>
            <person name="Kharbatia N.M."/>
            <person name="Rupper R.R."/>
            <person name="Sharp A.R."/>
            <person name="Dally N."/>
            <person name="Boughton B.A."/>
            <person name="Woo Y.H."/>
            <person name="Gao G."/>
            <person name="Schijlen E.G.W.M."/>
            <person name="Guo X."/>
            <person name="Momin A.A."/>
            <person name="Negrao S."/>
            <person name="Al-Babili S."/>
            <person name="Gehring C."/>
            <person name="Roessner U."/>
            <person name="Jung C."/>
            <person name="Murphy K."/>
            <person name="Arold S.T."/>
            <person name="Gojobori T."/>
            <person name="van der Linden C.G."/>
            <person name="van Loo E.N."/>
            <person name="Jellen E.N."/>
            <person name="Maughan P.J."/>
            <person name="Tester M."/>
        </authorList>
    </citation>
    <scope>NUCLEOTIDE SEQUENCE [LARGE SCALE GENOMIC DNA]</scope>
    <source>
        <strain evidence="4">cv. PI 614886</strain>
    </source>
</reference>
<accession>A0A803NBI7</accession>
<dbReference type="SMR" id="A0A803NBI7"/>
<dbReference type="KEGG" id="cqi:110721963"/>
<dbReference type="SUPFAM" id="SSF53474">
    <property type="entry name" value="alpha/beta-Hydrolases"/>
    <property type="match status" value="1"/>
</dbReference>
<dbReference type="InterPro" id="IPR050466">
    <property type="entry name" value="Carboxylest/Gibb_receptor"/>
</dbReference>
<evidence type="ECO:0000256" key="1">
    <source>
        <dbReference type="ARBA" id="ARBA00010515"/>
    </source>
</evidence>
<keyword evidence="5" id="KW-1185">Reference proteome</keyword>
<dbReference type="Proteomes" id="UP000596660">
    <property type="component" value="Unplaced"/>
</dbReference>
<evidence type="ECO:0000313" key="4">
    <source>
        <dbReference type="EnsemblPlants" id="AUR62043428-RA:cds"/>
    </source>
</evidence>
<dbReference type="PANTHER" id="PTHR23024">
    <property type="entry name" value="ARYLACETAMIDE DEACETYLASE"/>
    <property type="match status" value="1"/>
</dbReference>
<organism evidence="4 5">
    <name type="scientific">Chenopodium quinoa</name>
    <name type="common">Quinoa</name>
    <dbReference type="NCBI Taxonomy" id="63459"/>
    <lineage>
        <taxon>Eukaryota</taxon>
        <taxon>Viridiplantae</taxon>
        <taxon>Streptophyta</taxon>
        <taxon>Embryophyta</taxon>
        <taxon>Tracheophyta</taxon>
        <taxon>Spermatophyta</taxon>
        <taxon>Magnoliopsida</taxon>
        <taxon>eudicotyledons</taxon>
        <taxon>Gunneridae</taxon>
        <taxon>Pentapetalae</taxon>
        <taxon>Caryophyllales</taxon>
        <taxon>Chenopodiaceae</taxon>
        <taxon>Chenopodioideae</taxon>
        <taxon>Atripliceae</taxon>
        <taxon>Chenopodium</taxon>
    </lineage>
</organism>
<evidence type="ECO:0000313" key="5">
    <source>
        <dbReference type="Proteomes" id="UP000596660"/>
    </source>
</evidence>
<dbReference type="GeneID" id="110721963"/>
<dbReference type="InterPro" id="IPR029058">
    <property type="entry name" value="AB_hydrolase_fold"/>
</dbReference>
<comment type="similarity">
    <text evidence="1">Belongs to the 'GDXG' lipolytic enzyme family.</text>
</comment>
<dbReference type="InterPro" id="IPR013094">
    <property type="entry name" value="AB_hydrolase_3"/>
</dbReference>
<evidence type="ECO:0000256" key="2">
    <source>
        <dbReference type="PROSITE-ProRule" id="PRU10038"/>
    </source>
</evidence>
<dbReference type="RefSeq" id="XP_021756888.1">
    <property type="nucleotide sequence ID" value="XM_021901196.1"/>
</dbReference>
<dbReference type="EnsemblPlants" id="AUR62043428-RA">
    <property type="protein sequence ID" value="AUR62043428-RA:cds"/>
    <property type="gene ID" value="AUR62043428"/>
</dbReference>
<reference evidence="4" key="2">
    <citation type="submission" date="2021-03" db="UniProtKB">
        <authorList>
            <consortium name="EnsemblPlants"/>
        </authorList>
    </citation>
    <scope>IDENTIFICATION</scope>
</reference>
<gene>
    <name evidence="4" type="primary">LOC110721963</name>
</gene>
<dbReference type="InterPro" id="IPR033140">
    <property type="entry name" value="Lipase_GDXG_put_SER_AS"/>
</dbReference>
<evidence type="ECO:0000259" key="3">
    <source>
        <dbReference type="Pfam" id="PF07859"/>
    </source>
</evidence>
<dbReference type="Gramene" id="AUR62043428-RA">
    <property type="protein sequence ID" value="AUR62043428-RA:cds"/>
    <property type="gene ID" value="AUR62043428"/>
</dbReference>
<proteinExistence type="inferred from homology"/>